<dbReference type="EMBL" id="KN832879">
    <property type="protein sequence ID" value="KIM99279.1"/>
    <property type="molecule type" value="Genomic_DNA"/>
</dbReference>
<organism evidence="3 4">
    <name type="scientific">Oidiodendron maius (strain Zn)</name>
    <dbReference type="NCBI Taxonomy" id="913774"/>
    <lineage>
        <taxon>Eukaryota</taxon>
        <taxon>Fungi</taxon>
        <taxon>Dikarya</taxon>
        <taxon>Ascomycota</taxon>
        <taxon>Pezizomycotina</taxon>
        <taxon>Leotiomycetes</taxon>
        <taxon>Leotiomycetes incertae sedis</taxon>
        <taxon>Myxotrichaceae</taxon>
        <taxon>Oidiodendron</taxon>
    </lineage>
</organism>
<evidence type="ECO:0000313" key="4">
    <source>
        <dbReference type="Proteomes" id="UP000054321"/>
    </source>
</evidence>
<name>A0A0C3H7P8_OIDMZ</name>
<dbReference type="InterPro" id="IPR021858">
    <property type="entry name" value="Fun_TF"/>
</dbReference>
<dbReference type="OrthoDB" id="5130013at2759"/>
<dbReference type="STRING" id="913774.A0A0C3H7P8"/>
<dbReference type="GO" id="GO:0000976">
    <property type="term" value="F:transcription cis-regulatory region binding"/>
    <property type="evidence" value="ECO:0007669"/>
    <property type="project" value="TreeGrafter"/>
</dbReference>
<dbReference type="HOGENOM" id="CLU_015493_0_0_1"/>
<dbReference type="PANTHER" id="PTHR37534:SF39">
    <property type="entry name" value="TRANSCRIPTION FACTOR DOMAIN-CONTAINING PROTEIN"/>
    <property type="match status" value="1"/>
</dbReference>
<sequence>MSTGIFDRCDSKLMRSLHSCTPFNHMLDFSESTCHWQIYAGGAKHIAKRIYTLDRVYEGDALTVLNLMFYHDALNKFTARHWKQRTADMLGCARDDCIIKAVLQSGNTSKVKLPKPYIKVLEVIAKICDNILDHNDPARGSLEYIEHLNHLERRLTHVKQLVDQEDEIETLGQPCQDDSVPKIAELYRLAGLIYLNRAGKGFPSNKSNVRLLVEAGLEIVASLDACGRAFPVVILGCEARSDSDRLVILDLLRRTKSCRKIGFIAGAQKFIETWWAQDDLHAEEEFDYVRKFDAIMSLSKYRPSFAVSLMGGSFLPTTHKVKSHDAE</sequence>
<evidence type="ECO:0000256" key="1">
    <source>
        <dbReference type="ARBA" id="ARBA00004123"/>
    </source>
</evidence>
<dbReference type="GO" id="GO:0003700">
    <property type="term" value="F:DNA-binding transcription factor activity"/>
    <property type="evidence" value="ECO:0007669"/>
    <property type="project" value="TreeGrafter"/>
</dbReference>
<comment type="subcellular location">
    <subcellularLocation>
        <location evidence="1">Nucleus</location>
    </subcellularLocation>
</comment>
<dbReference type="GO" id="GO:0045944">
    <property type="term" value="P:positive regulation of transcription by RNA polymerase II"/>
    <property type="evidence" value="ECO:0007669"/>
    <property type="project" value="TreeGrafter"/>
</dbReference>
<dbReference type="Proteomes" id="UP000054321">
    <property type="component" value="Unassembled WGS sequence"/>
</dbReference>
<reference evidence="3 4" key="1">
    <citation type="submission" date="2014-04" db="EMBL/GenBank/DDBJ databases">
        <authorList>
            <consortium name="DOE Joint Genome Institute"/>
            <person name="Kuo A."/>
            <person name="Martino E."/>
            <person name="Perotto S."/>
            <person name="Kohler A."/>
            <person name="Nagy L.G."/>
            <person name="Floudas D."/>
            <person name="Copeland A."/>
            <person name="Barry K.W."/>
            <person name="Cichocki N."/>
            <person name="Veneault-Fourrey C."/>
            <person name="LaButti K."/>
            <person name="Lindquist E.A."/>
            <person name="Lipzen A."/>
            <person name="Lundell T."/>
            <person name="Morin E."/>
            <person name="Murat C."/>
            <person name="Sun H."/>
            <person name="Tunlid A."/>
            <person name="Henrissat B."/>
            <person name="Grigoriev I.V."/>
            <person name="Hibbett D.S."/>
            <person name="Martin F."/>
            <person name="Nordberg H.P."/>
            <person name="Cantor M.N."/>
            <person name="Hua S.X."/>
        </authorList>
    </citation>
    <scope>NUCLEOTIDE SEQUENCE [LARGE SCALE GENOMIC DNA]</scope>
    <source>
        <strain evidence="3 4">Zn</strain>
    </source>
</reference>
<keyword evidence="2" id="KW-0539">Nucleus</keyword>
<dbReference type="InParanoid" id="A0A0C3H7P8"/>
<evidence type="ECO:0000256" key="2">
    <source>
        <dbReference type="ARBA" id="ARBA00023242"/>
    </source>
</evidence>
<dbReference type="PANTHER" id="PTHR37534">
    <property type="entry name" value="TRANSCRIPTIONAL ACTIVATOR PROTEIN UGA3"/>
    <property type="match status" value="1"/>
</dbReference>
<accession>A0A0C3H7P8</accession>
<dbReference type="Pfam" id="PF11951">
    <property type="entry name" value="Fungal_trans_2"/>
    <property type="match status" value="1"/>
</dbReference>
<proteinExistence type="predicted"/>
<dbReference type="GO" id="GO:0005634">
    <property type="term" value="C:nucleus"/>
    <property type="evidence" value="ECO:0007669"/>
    <property type="project" value="UniProtKB-SubCell"/>
</dbReference>
<dbReference type="AlphaFoldDB" id="A0A0C3H7P8"/>
<reference evidence="4" key="2">
    <citation type="submission" date="2015-01" db="EMBL/GenBank/DDBJ databases">
        <title>Evolutionary Origins and Diversification of the Mycorrhizal Mutualists.</title>
        <authorList>
            <consortium name="DOE Joint Genome Institute"/>
            <consortium name="Mycorrhizal Genomics Consortium"/>
            <person name="Kohler A."/>
            <person name="Kuo A."/>
            <person name="Nagy L.G."/>
            <person name="Floudas D."/>
            <person name="Copeland A."/>
            <person name="Barry K.W."/>
            <person name="Cichocki N."/>
            <person name="Veneault-Fourrey C."/>
            <person name="LaButti K."/>
            <person name="Lindquist E.A."/>
            <person name="Lipzen A."/>
            <person name="Lundell T."/>
            <person name="Morin E."/>
            <person name="Murat C."/>
            <person name="Riley R."/>
            <person name="Ohm R."/>
            <person name="Sun H."/>
            <person name="Tunlid A."/>
            <person name="Henrissat B."/>
            <person name="Grigoriev I.V."/>
            <person name="Hibbett D.S."/>
            <person name="Martin F."/>
        </authorList>
    </citation>
    <scope>NUCLEOTIDE SEQUENCE [LARGE SCALE GENOMIC DNA]</scope>
    <source>
        <strain evidence="4">Zn</strain>
    </source>
</reference>
<protein>
    <submittedName>
        <fullName evidence="3">Uncharacterized protein</fullName>
    </submittedName>
</protein>
<keyword evidence="4" id="KW-1185">Reference proteome</keyword>
<gene>
    <name evidence="3" type="ORF">OIDMADRAFT_146822</name>
</gene>
<evidence type="ECO:0000313" key="3">
    <source>
        <dbReference type="EMBL" id="KIM99279.1"/>
    </source>
</evidence>